<evidence type="ECO:0000313" key="7">
    <source>
        <dbReference type="Proteomes" id="UP000055590"/>
    </source>
</evidence>
<evidence type="ECO:0000313" key="6">
    <source>
        <dbReference type="EMBL" id="AKU91681.1"/>
    </source>
</evidence>
<evidence type="ECO:0000256" key="2">
    <source>
        <dbReference type="ARBA" id="ARBA00022723"/>
    </source>
</evidence>
<dbReference type="SUPFAM" id="SSF46626">
    <property type="entry name" value="Cytochrome c"/>
    <property type="match status" value="2"/>
</dbReference>
<dbReference type="RefSeq" id="WP_082343032.1">
    <property type="nucleotide sequence ID" value="NZ_CP012332.1"/>
</dbReference>
<dbReference type="AlphaFoldDB" id="A0A0K1PE30"/>
<dbReference type="PANTHER" id="PTHR35008">
    <property type="entry name" value="BLL4482 PROTEIN-RELATED"/>
    <property type="match status" value="1"/>
</dbReference>
<accession>A0A0K1PE30</accession>
<gene>
    <name evidence="6" type="ORF">AKJ08_2068</name>
</gene>
<dbReference type="InterPro" id="IPR036909">
    <property type="entry name" value="Cyt_c-like_dom_sf"/>
</dbReference>
<dbReference type="InterPro" id="IPR051459">
    <property type="entry name" value="Cytochrome_c-type_DH"/>
</dbReference>
<dbReference type="PANTHER" id="PTHR35008:SF4">
    <property type="entry name" value="BLL4482 PROTEIN"/>
    <property type="match status" value="1"/>
</dbReference>
<evidence type="ECO:0000256" key="3">
    <source>
        <dbReference type="ARBA" id="ARBA00023004"/>
    </source>
</evidence>
<name>A0A0K1PE30_9BACT</name>
<organism evidence="6 7">
    <name type="scientific">Vulgatibacter incomptus</name>
    <dbReference type="NCBI Taxonomy" id="1391653"/>
    <lineage>
        <taxon>Bacteria</taxon>
        <taxon>Pseudomonadati</taxon>
        <taxon>Myxococcota</taxon>
        <taxon>Myxococcia</taxon>
        <taxon>Myxococcales</taxon>
        <taxon>Cystobacterineae</taxon>
        <taxon>Vulgatibacteraceae</taxon>
        <taxon>Vulgatibacter</taxon>
    </lineage>
</organism>
<dbReference type="GO" id="GO:0046872">
    <property type="term" value="F:metal ion binding"/>
    <property type="evidence" value="ECO:0007669"/>
    <property type="project" value="UniProtKB-KW"/>
</dbReference>
<proteinExistence type="predicted"/>
<dbReference type="GO" id="GO:0009055">
    <property type="term" value="F:electron transfer activity"/>
    <property type="evidence" value="ECO:0007669"/>
    <property type="project" value="InterPro"/>
</dbReference>
<dbReference type="GO" id="GO:0020037">
    <property type="term" value="F:heme binding"/>
    <property type="evidence" value="ECO:0007669"/>
    <property type="project" value="InterPro"/>
</dbReference>
<evidence type="ECO:0000256" key="4">
    <source>
        <dbReference type="PROSITE-ProRule" id="PRU00433"/>
    </source>
</evidence>
<dbReference type="Proteomes" id="UP000055590">
    <property type="component" value="Chromosome"/>
</dbReference>
<dbReference type="PROSITE" id="PS51007">
    <property type="entry name" value="CYTC"/>
    <property type="match status" value="2"/>
</dbReference>
<dbReference type="InterPro" id="IPR009056">
    <property type="entry name" value="Cyt_c-like_dom"/>
</dbReference>
<keyword evidence="3 4" id="KW-0408">Iron</keyword>
<dbReference type="STRING" id="1391653.AKJ08_2068"/>
<dbReference type="Pfam" id="PF13442">
    <property type="entry name" value="Cytochrome_CBB3"/>
    <property type="match status" value="2"/>
</dbReference>
<keyword evidence="1 4" id="KW-0349">Heme</keyword>
<evidence type="ECO:0000256" key="1">
    <source>
        <dbReference type="ARBA" id="ARBA00022617"/>
    </source>
</evidence>
<feature type="domain" description="Cytochrome c" evidence="5">
    <location>
        <begin position="197"/>
        <end position="295"/>
    </location>
</feature>
<keyword evidence="7" id="KW-1185">Reference proteome</keyword>
<keyword evidence="2 4" id="KW-0479">Metal-binding</keyword>
<evidence type="ECO:0000259" key="5">
    <source>
        <dbReference type="PROSITE" id="PS51007"/>
    </source>
</evidence>
<sequence>MRRIAKWVGIAVLGLLLVASIGVGGAVLVAKRAMARVHQVPDEPLAIGSKPEVIEEGRRLLAARGCAECHGADLGGGVVLDDPALGSLYAPNITLGRGSVVEGFRDADWVRAIRHGVKRDGRPIVIMPANEYYFLSDRDLSAIIAFAKTAAPVDRELPPHRIKPLLYVLTALEVFPLLAANSIDHAAPREAVSEPEATKEYGRYLAKVQCQGCHGEGLGGGPPPGAPASLPVPANLTPDEATGIGKWTEADFVRALREGRRPDGRELDPFMPWKNFRNLDETELHALWAYVRSVPAKPFGSR</sequence>
<dbReference type="KEGG" id="vin:AKJ08_2068"/>
<dbReference type="Gene3D" id="1.10.760.10">
    <property type="entry name" value="Cytochrome c-like domain"/>
    <property type="match status" value="2"/>
</dbReference>
<feature type="domain" description="Cytochrome c" evidence="5">
    <location>
        <begin position="52"/>
        <end position="151"/>
    </location>
</feature>
<dbReference type="OrthoDB" id="9809720at2"/>
<dbReference type="EMBL" id="CP012332">
    <property type="protein sequence ID" value="AKU91681.1"/>
    <property type="molecule type" value="Genomic_DNA"/>
</dbReference>
<reference evidence="6 7" key="1">
    <citation type="submission" date="2015-08" db="EMBL/GenBank/DDBJ databases">
        <authorList>
            <person name="Babu N.S."/>
            <person name="Beckwith C.J."/>
            <person name="Beseler K.G."/>
            <person name="Brison A."/>
            <person name="Carone J.V."/>
            <person name="Caskin T.P."/>
            <person name="Diamond M."/>
            <person name="Durham M.E."/>
            <person name="Foxe J.M."/>
            <person name="Go M."/>
            <person name="Henderson B.A."/>
            <person name="Jones I.B."/>
            <person name="McGettigan J.A."/>
            <person name="Micheletti S.J."/>
            <person name="Nasrallah M.E."/>
            <person name="Ortiz D."/>
            <person name="Piller C.R."/>
            <person name="Privatt S.R."/>
            <person name="Schneider S.L."/>
            <person name="Sharp S."/>
            <person name="Smith T.C."/>
            <person name="Stanton J.D."/>
            <person name="Ullery H.E."/>
            <person name="Wilson R.J."/>
            <person name="Serrano M.G."/>
            <person name="Buck G."/>
            <person name="Lee V."/>
            <person name="Wang Y."/>
            <person name="Carvalho R."/>
            <person name="Voegtly L."/>
            <person name="Shi R."/>
            <person name="Duckworth R."/>
            <person name="Johnson A."/>
            <person name="Loviza R."/>
            <person name="Walstead R."/>
            <person name="Shah Z."/>
            <person name="Kiflezghi M."/>
            <person name="Wade K."/>
            <person name="Ball S.L."/>
            <person name="Bradley K.W."/>
            <person name="Asai D.J."/>
            <person name="Bowman C.A."/>
            <person name="Russell D.A."/>
            <person name="Pope W.H."/>
            <person name="Jacobs-Sera D."/>
            <person name="Hendrix R.W."/>
            <person name="Hatfull G.F."/>
        </authorList>
    </citation>
    <scope>NUCLEOTIDE SEQUENCE [LARGE SCALE GENOMIC DNA]</scope>
    <source>
        <strain evidence="6 7">DSM 27710</strain>
    </source>
</reference>
<protein>
    <submittedName>
        <fullName evidence="6">Putative diheme cytochrome c-553</fullName>
    </submittedName>
</protein>